<gene>
    <name evidence="3" type="ORF">ACFPP6_01475</name>
</gene>
<name>A0ABV9ZSD5_9ACTN</name>
<reference evidence="4" key="1">
    <citation type="journal article" date="2019" name="Int. J. Syst. Evol. Microbiol.">
        <title>The Global Catalogue of Microorganisms (GCM) 10K type strain sequencing project: providing services to taxonomists for standard genome sequencing and annotation.</title>
        <authorList>
            <consortium name="The Broad Institute Genomics Platform"/>
            <consortium name="The Broad Institute Genome Sequencing Center for Infectious Disease"/>
            <person name="Wu L."/>
            <person name="Ma J."/>
        </authorList>
    </citation>
    <scope>NUCLEOTIDE SEQUENCE [LARGE SCALE GENOMIC DNA]</scope>
    <source>
        <strain evidence="4">CGMCC 4.1641</strain>
    </source>
</reference>
<evidence type="ECO:0000313" key="4">
    <source>
        <dbReference type="Proteomes" id="UP001596222"/>
    </source>
</evidence>
<feature type="chain" id="PRO_5046006577" description="Secreted protein" evidence="2">
    <location>
        <begin position="27"/>
        <end position="131"/>
    </location>
</feature>
<evidence type="ECO:0000256" key="1">
    <source>
        <dbReference type="SAM" id="MobiDB-lite"/>
    </source>
</evidence>
<evidence type="ECO:0008006" key="5">
    <source>
        <dbReference type="Google" id="ProtNLM"/>
    </source>
</evidence>
<accession>A0ABV9ZSD5</accession>
<proteinExistence type="predicted"/>
<feature type="region of interest" description="Disordered" evidence="1">
    <location>
        <begin position="68"/>
        <end position="87"/>
    </location>
</feature>
<dbReference type="Proteomes" id="UP001596222">
    <property type="component" value="Unassembled WGS sequence"/>
</dbReference>
<evidence type="ECO:0000313" key="3">
    <source>
        <dbReference type="EMBL" id="MFC5143376.1"/>
    </source>
</evidence>
<keyword evidence="2" id="KW-0732">Signal</keyword>
<comment type="caution">
    <text evidence="3">The sequence shown here is derived from an EMBL/GenBank/DDBJ whole genome shotgun (WGS) entry which is preliminary data.</text>
</comment>
<dbReference type="RefSeq" id="WP_382036092.1">
    <property type="nucleotide sequence ID" value="NZ_JBHSKJ010000001.1"/>
</dbReference>
<feature type="compositionally biased region" description="Basic and acidic residues" evidence="1">
    <location>
        <begin position="72"/>
        <end position="82"/>
    </location>
</feature>
<feature type="signal peptide" evidence="2">
    <location>
        <begin position="1"/>
        <end position="26"/>
    </location>
</feature>
<sequence length="131" mass="12591">MRPVLSLAVPAVLAFAVLGPASPAGAADHGGPVPSGDAVVGGLLSNLGSKNADGHSNTCGGPRTNVAGHTECVTDHGPDHGKGSAGEAGAAHFGGVLSNVASGNASDHSNSCGNGLVSVLSHTTCVVNDHR</sequence>
<dbReference type="EMBL" id="JBHSKJ010000001">
    <property type="protein sequence ID" value="MFC5143376.1"/>
    <property type="molecule type" value="Genomic_DNA"/>
</dbReference>
<keyword evidence="4" id="KW-1185">Reference proteome</keyword>
<protein>
    <recommendedName>
        <fullName evidence="5">Secreted protein</fullName>
    </recommendedName>
</protein>
<evidence type="ECO:0000256" key="2">
    <source>
        <dbReference type="SAM" id="SignalP"/>
    </source>
</evidence>
<organism evidence="3 4">
    <name type="scientific">Streptomyces aureoversilis</name>
    <dbReference type="NCBI Taxonomy" id="67277"/>
    <lineage>
        <taxon>Bacteria</taxon>
        <taxon>Bacillati</taxon>
        <taxon>Actinomycetota</taxon>
        <taxon>Actinomycetes</taxon>
        <taxon>Kitasatosporales</taxon>
        <taxon>Streptomycetaceae</taxon>
        <taxon>Streptomyces</taxon>
    </lineage>
</organism>